<dbReference type="Proteomes" id="UP000001744">
    <property type="component" value="Unassembled WGS sequence"/>
</dbReference>
<keyword evidence="2" id="KW-0863">Zinc-finger</keyword>
<reference evidence="6 8" key="1">
    <citation type="journal article" date="2011" name="Science">
        <title>Comparative functional genomics of the fission yeasts.</title>
        <authorList>
            <person name="Rhind N."/>
            <person name="Chen Z."/>
            <person name="Yassour M."/>
            <person name="Thompson D.A."/>
            <person name="Haas B.J."/>
            <person name="Habib N."/>
            <person name="Wapinski I."/>
            <person name="Roy S."/>
            <person name="Lin M.F."/>
            <person name="Heiman D.I."/>
            <person name="Young S.K."/>
            <person name="Furuya K."/>
            <person name="Guo Y."/>
            <person name="Pidoux A."/>
            <person name="Chen H.M."/>
            <person name="Robbertse B."/>
            <person name="Goldberg J.M."/>
            <person name="Aoki K."/>
            <person name="Bayne E.H."/>
            <person name="Berlin A.M."/>
            <person name="Desjardins C.A."/>
            <person name="Dobbs E."/>
            <person name="Dukaj L."/>
            <person name="Fan L."/>
            <person name="FitzGerald M.G."/>
            <person name="French C."/>
            <person name="Gujja S."/>
            <person name="Hansen K."/>
            <person name="Keifenheim D."/>
            <person name="Levin J.Z."/>
            <person name="Mosher R.A."/>
            <person name="Mueller C.A."/>
            <person name="Pfiffner J."/>
            <person name="Priest M."/>
            <person name="Russ C."/>
            <person name="Smialowska A."/>
            <person name="Swoboda P."/>
            <person name="Sykes S.M."/>
            <person name="Vaughn M."/>
            <person name="Vengrova S."/>
            <person name="Yoder R."/>
            <person name="Zeng Q."/>
            <person name="Allshire R."/>
            <person name="Baulcombe D."/>
            <person name="Birren B.W."/>
            <person name="Brown W."/>
            <person name="Ekwall K."/>
            <person name="Kellis M."/>
            <person name="Leatherwood J."/>
            <person name="Levin H."/>
            <person name="Margalit H."/>
            <person name="Martienssen R."/>
            <person name="Nieduszynski C.A."/>
            <person name="Spatafora J.W."/>
            <person name="Friedman N."/>
            <person name="Dalgaard J.Z."/>
            <person name="Baumann P."/>
            <person name="Niki H."/>
            <person name="Regev A."/>
            <person name="Nusbaum C."/>
        </authorList>
    </citation>
    <scope>NUCLEOTIDE SEQUENCE [LARGE SCALE GENOMIC DNA]</scope>
    <source>
        <strain evidence="8">yFS275 / FY16936</strain>
    </source>
</reference>
<accession>B6K3R4</accession>
<dbReference type="EMBL" id="KE651167">
    <property type="protein sequence ID" value="EEB08121.2"/>
    <property type="molecule type" value="Genomic_DNA"/>
</dbReference>
<feature type="compositionally biased region" description="Low complexity" evidence="4">
    <location>
        <begin position="183"/>
        <end position="195"/>
    </location>
</feature>
<keyword evidence="8" id="KW-1185">Reference proteome</keyword>
<sequence>MAKTMDEPGMEEATETRKKEDSVGESEMIKREVEDEDAMRPNRSANDAVHEEQNTKSEITRCVCGFQDIDDDADGSGLFIQCEQCEVWQHGHCVGFEGESDIPEVYYCELCRPDLHQITQRGRGPKQSRYKGDNKGEAIPDPWSKTSKTPTKQRLTMNSRDAELDYEQYGSLLMQQPRRQKRASSATSSNSASATEQKSSVPTKREDSESTSPTLAKSSAYGASMDVDNIEGETYAPAPDSKQSSAEPPARSAANSATATTATTASTTTASTRRRGRRSKRDASASTQNGADNGSMSAQENQIANVLNTTTTTTTAATSTAPRTSKGRRSVVRKGARHSPYTSGATKNSSLDGAGELSRTRMPHSRTTMTEMRRRVASILEYIGHIQVEMASHSTTSKALPNVSIEEHSDDEKETLRMIDNLTRNLLHWEQRFGRG</sequence>
<keyword evidence="1" id="KW-0479">Metal-binding</keyword>
<protein>
    <submittedName>
        <fullName evidence="6">Histone deacetylase complex subunit Cti6</fullName>
    </submittedName>
</protein>
<dbReference type="GO" id="GO:0061188">
    <property type="term" value="P:negative regulation of rDNA heterochromatin formation"/>
    <property type="evidence" value="ECO:0000318"/>
    <property type="project" value="GO_Central"/>
</dbReference>
<feature type="compositionally biased region" description="Low complexity" evidence="4">
    <location>
        <begin position="250"/>
        <end position="271"/>
    </location>
</feature>
<evidence type="ECO:0000259" key="5">
    <source>
        <dbReference type="SMART" id="SM00249"/>
    </source>
</evidence>
<proteinExistence type="predicted"/>
<dbReference type="PANTHER" id="PTHR47793:SF1">
    <property type="entry name" value="HISTONE DEACETYLASE COMPLEX SUBUNIT CTI6"/>
    <property type="match status" value="1"/>
</dbReference>
<dbReference type="OMA" id="RPRYMNP"/>
<dbReference type="SMART" id="SM00249">
    <property type="entry name" value="PHD"/>
    <property type="match status" value="1"/>
</dbReference>
<feature type="compositionally biased region" description="Polar residues" evidence="4">
    <location>
        <begin position="144"/>
        <end position="159"/>
    </location>
</feature>
<dbReference type="AlphaFoldDB" id="B6K3R4"/>
<dbReference type="OrthoDB" id="79252at2759"/>
<keyword evidence="3" id="KW-0862">Zinc</keyword>
<evidence type="ECO:0000256" key="2">
    <source>
        <dbReference type="ARBA" id="ARBA00022771"/>
    </source>
</evidence>
<gene>
    <name evidence="7" type="primary">cti6</name>
    <name evidence="6" type="ORF">SJAG_03255</name>
</gene>
<feature type="compositionally biased region" description="Basic residues" evidence="4">
    <location>
        <begin position="325"/>
        <end position="337"/>
    </location>
</feature>
<feature type="region of interest" description="Disordered" evidence="4">
    <location>
        <begin position="1"/>
        <end position="54"/>
    </location>
</feature>
<name>B6K3R4_SCHJY</name>
<dbReference type="SUPFAM" id="SSF57903">
    <property type="entry name" value="FYVE/PHD zinc finger"/>
    <property type="match status" value="1"/>
</dbReference>
<dbReference type="Gene3D" id="3.30.40.10">
    <property type="entry name" value="Zinc/RING finger domain, C3HC4 (zinc finger)"/>
    <property type="match status" value="1"/>
</dbReference>
<feature type="region of interest" description="Disordered" evidence="4">
    <location>
        <begin position="175"/>
        <end position="367"/>
    </location>
</feature>
<dbReference type="eggNOG" id="KOG1844">
    <property type="taxonomic scope" value="Eukaryota"/>
</dbReference>
<dbReference type="PANTHER" id="PTHR47793">
    <property type="entry name" value="HISTONE DEACETYLASE COMPLEX SUBUNIT CTI6"/>
    <property type="match status" value="1"/>
</dbReference>
<dbReference type="VEuPathDB" id="FungiDB:SJAG_03255"/>
<dbReference type="GO" id="GO:0033698">
    <property type="term" value="C:Rpd3L complex"/>
    <property type="evidence" value="ECO:0000318"/>
    <property type="project" value="GO_Central"/>
</dbReference>
<feature type="compositionally biased region" description="Polar residues" evidence="4">
    <location>
        <begin position="340"/>
        <end position="351"/>
    </location>
</feature>
<dbReference type="GeneID" id="7049164"/>
<feature type="domain" description="Zinc finger PHD-type" evidence="5">
    <location>
        <begin position="61"/>
        <end position="112"/>
    </location>
</feature>
<feature type="region of interest" description="Disordered" evidence="4">
    <location>
        <begin position="119"/>
        <end position="161"/>
    </location>
</feature>
<feature type="compositionally biased region" description="Low complexity" evidence="4">
    <location>
        <begin position="309"/>
        <end position="321"/>
    </location>
</feature>
<dbReference type="InterPro" id="IPR001965">
    <property type="entry name" value="Znf_PHD"/>
</dbReference>
<dbReference type="HOGENOM" id="CLU_020879_1_0_1"/>
<dbReference type="JaponicusDB" id="SJAG_03255">
    <property type="gene designation" value="cti6"/>
</dbReference>
<dbReference type="Pfam" id="PF20826">
    <property type="entry name" value="PHD_5"/>
    <property type="match status" value="1"/>
</dbReference>
<organism evidence="6 8">
    <name type="scientific">Schizosaccharomyces japonicus (strain yFS275 / FY16936)</name>
    <name type="common">Fission yeast</name>
    <dbReference type="NCBI Taxonomy" id="402676"/>
    <lineage>
        <taxon>Eukaryota</taxon>
        <taxon>Fungi</taxon>
        <taxon>Dikarya</taxon>
        <taxon>Ascomycota</taxon>
        <taxon>Taphrinomycotina</taxon>
        <taxon>Schizosaccharomycetes</taxon>
        <taxon>Schizosaccharomycetales</taxon>
        <taxon>Schizosaccharomycetaceae</taxon>
        <taxon>Schizosaccharomyces</taxon>
    </lineage>
</organism>
<dbReference type="PROSITE" id="PS01359">
    <property type="entry name" value="ZF_PHD_1"/>
    <property type="match status" value="1"/>
</dbReference>
<evidence type="ECO:0000256" key="1">
    <source>
        <dbReference type="ARBA" id="ARBA00022723"/>
    </source>
</evidence>
<feature type="compositionally biased region" description="Basic and acidic residues" evidence="4">
    <location>
        <begin position="14"/>
        <end position="33"/>
    </location>
</feature>
<evidence type="ECO:0000313" key="7">
    <source>
        <dbReference type="JaponicusDB" id="SJAG_03255"/>
    </source>
</evidence>
<dbReference type="GO" id="GO:0070210">
    <property type="term" value="C:Rpd3L-Expanded complex"/>
    <property type="evidence" value="ECO:0000318"/>
    <property type="project" value="GO_Central"/>
</dbReference>
<dbReference type="GO" id="GO:0008270">
    <property type="term" value="F:zinc ion binding"/>
    <property type="evidence" value="ECO:0007669"/>
    <property type="project" value="UniProtKB-KW"/>
</dbReference>
<dbReference type="InterPro" id="IPR019786">
    <property type="entry name" value="Zinc_finger_PHD-type_CS"/>
</dbReference>
<dbReference type="InterPro" id="IPR011011">
    <property type="entry name" value="Znf_FYVE_PHD"/>
</dbReference>
<dbReference type="InterPro" id="IPR053051">
    <property type="entry name" value="HDAC_complex_subunit"/>
</dbReference>
<dbReference type="RefSeq" id="XP_002174414.2">
    <property type="nucleotide sequence ID" value="XM_002174378.2"/>
</dbReference>
<evidence type="ECO:0000313" key="6">
    <source>
        <dbReference type="EMBL" id="EEB08121.2"/>
    </source>
</evidence>
<dbReference type="InterPro" id="IPR013083">
    <property type="entry name" value="Znf_RING/FYVE/PHD"/>
</dbReference>
<evidence type="ECO:0000313" key="8">
    <source>
        <dbReference type="Proteomes" id="UP000001744"/>
    </source>
</evidence>
<evidence type="ECO:0000256" key="3">
    <source>
        <dbReference type="ARBA" id="ARBA00022833"/>
    </source>
</evidence>
<dbReference type="STRING" id="402676.B6K3R4"/>
<evidence type="ECO:0000256" key="4">
    <source>
        <dbReference type="SAM" id="MobiDB-lite"/>
    </source>
</evidence>
<feature type="compositionally biased region" description="Polar residues" evidence="4">
    <location>
        <begin position="287"/>
        <end position="308"/>
    </location>
</feature>